<dbReference type="PANTHER" id="PTHR43763:SF6">
    <property type="entry name" value="XAA-PRO AMINOPEPTIDASE 1"/>
    <property type="match status" value="1"/>
</dbReference>
<dbReference type="Pfam" id="PF16188">
    <property type="entry name" value="Peptidase_M24_C"/>
    <property type="match status" value="1"/>
</dbReference>
<dbReference type="Gene3D" id="3.90.230.10">
    <property type="entry name" value="Creatinase/methionine aminopeptidase superfamily"/>
    <property type="match status" value="1"/>
</dbReference>
<keyword evidence="9" id="KW-1185">Reference proteome</keyword>
<dbReference type="SUPFAM" id="SSF53092">
    <property type="entry name" value="Creatinase/prolidase N-terminal domain"/>
    <property type="match status" value="1"/>
</dbReference>
<dbReference type="InterPro" id="IPR000587">
    <property type="entry name" value="Creatinase_N"/>
</dbReference>
<evidence type="ECO:0000256" key="1">
    <source>
        <dbReference type="ARBA" id="ARBA00008766"/>
    </source>
</evidence>
<comment type="similarity">
    <text evidence="1">Belongs to the peptidase M24B family.</text>
</comment>
<dbReference type="FunFam" id="3.40.350.10:FF:000003">
    <property type="entry name" value="Xaa-pro aminopeptidase P"/>
    <property type="match status" value="1"/>
</dbReference>
<evidence type="ECO:0000256" key="2">
    <source>
        <dbReference type="ARBA" id="ARBA00022723"/>
    </source>
</evidence>
<dbReference type="AlphaFoldDB" id="A0A553PLI6"/>
<dbReference type="SUPFAM" id="SSF55920">
    <property type="entry name" value="Creatinase/aminopeptidase"/>
    <property type="match status" value="1"/>
</dbReference>
<feature type="domain" description="Peptidase M24" evidence="5">
    <location>
        <begin position="375"/>
        <end position="589"/>
    </location>
</feature>
<evidence type="ECO:0000256" key="3">
    <source>
        <dbReference type="ARBA" id="ARBA00022801"/>
    </source>
</evidence>
<evidence type="ECO:0000259" key="6">
    <source>
        <dbReference type="Pfam" id="PF01321"/>
    </source>
</evidence>
<sequence>MKWGHIGCLVMLIRMADPCGDVPTGDYDLAVSSTRPRVRREAQERPLCYPGAQQPTSRVDTTKQLKALRSAMVDLGIQAFVVPSGDAHQSEYIAEADKRLKFISGFSGSSGMAAITFNKSALWTDGRYFVQARHELDCQWLSMKGDEGGDKGILEWLDEQLPSGSKVGADSSLTGAWTWLTWKAELEHFQLELVPTLNNPLDKIWTDQPERNQDPLMVLDSRFTGQTWADKLQMIRDDLRIEGHDAFIVTALDEIAWLFNLRGKDIPYNPVFRAYAMISDKEVILYLPPEKQDQIIRDHLSAPGVHVQIKDYELIFVELPTLAQEWSSILLGKKWAYSGGGSYAIYSLIPSSKLSLDLSPIMLRKAQKNDVERQGMINANRRDAVAVIEFAAHLEETMAQGEAWDELKASEELLKRREALKFSQGPSFSSISAYGPHGAIIHYRPDNESNAPIGTDSLYLLDSGGQYLDGTTDTTRTFHFGSPTAYEKEMYTRVLQGAIDLARAVFPHGTPDTRVDILARRPLLEVGLNYRHGTGHGIGAFGFIHESPIQVRMYGKEEHVFEVGQFFSDEPGYYEAQQFGIRLETVLRVVERPILKYNELDDHGPMLGFEPVCLVPFEPKLIIYDMLNEAQTYWLNRYNRLIREKIGPLLEDNSKAYHWMWDRTELIGVPESVGNTESPDNAQNGSKGFRPVNGILAIALVVIWFQV</sequence>
<evidence type="ECO:0000259" key="7">
    <source>
        <dbReference type="Pfam" id="PF16188"/>
    </source>
</evidence>
<evidence type="ECO:0000313" key="8">
    <source>
        <dbReference type="EMBL" id="TRY78547.1"/>
    </source>
</evidence>
<dbReference type="OrthoDB" id="9995434at2759"/>
<comment type="caution">
    <text evidence="8">The sequence shown here is derived from an EMBL/GenBank/DDBJ whole genome shotgun (WGS) entry which is preliminary data.</text>
</comment>
<dbReference type="PANTHER" id="PTHR43763">
    <property type="entry name" value="XAA-PRO AMINOPEPTIDASE 1"/>
    <property type="match status" value="1"/>
</dbReference>
<evidence type="ECO:0008006" key="10">
    <source>
        <dbReference type="Google" id="ProtNLM"/>
    </source>
</evidence>
<dbReference type="CDD" id="cd01085">
    <property type="entry name" value="APP"/>
    <property type="match status" value="1"/>
</dbReference>
<dbReference type="Pfam" id="PF01321">
    <property type="entry name" value="Creatinase_N"/>
    <property type="match status" value="1"/>
</dbReference>
<evidence type="ECO:0000256" key="4">
    <source>
        <dbReference type="SAM" id="SignalP"/>
    </source>
</evidence>
<evidence type="ECO:0000259" key="5">
    <source>
        <dbReference type="Pfam" id="PF00557"/>
    </source>
</evidence>
<proteinExistence type="inferred from homology"/>
<dbReference type="FunFam" id="3.90.230.10:FF:000009">
    <property type="entry name" value="xaa-Pro aminopeptidase 2"/>
    <property type="match status" value="1"/>
</dbReference>
<feature type="signal peptide" evidence="4">
    <location>
        <begin position="1"/>
        <end position="18"/>
    </location>
</feature>
<evidence type="ECO:0000313" key="9">
    <source>
        <dbReference type="Proteomes" id="UP000318571"/>
    </source>
</evidence>
<dbReference type="OMA" id="LTHFRYT"/>
<dbReference type="InterPro" id="IPR032416">
    <property type="entry name" value="Peptidase_M24_C"/>
</dbReference>
<reference evidence="8 9" key="1">
    <citation type="journal article" date="2018" name="Nat. Ecol. Evol.">
        <title>Genomic signatures of mitonuclear coevolution across populations of Tigriopus californicus.</title>
        <authorList>
            <person name="Barreto F.S."/>
            <person name="Watson E.T."/>
            <person name="Lima T.G."/>
            <person name="Willett C.S."/>
            <person name="Edmands S."/>
            <person name="Li W."/>
            <person name="Burton R.S."/>
        </authorList>
    </citation>
    <scope>NUCLEOTIDE SEQUENCE [LARGE SCALE GENOMIC DNA]</scope>
    <source>
        <strain evidence="8 9">San Diego</strain>
    </source>
</reference>
<dbReference type="EMBL" id="VCGU01000003">
    <property type="protein sequence ID" value="TRY78547.1"/>
    <property type="molecule type" value="Genomic_DNA"/>
</dbReference>
<dbReference type="Gene3D" id="3.40.350.10">
    <property type="entry name" value="Creatinase/prolidase N-terminal domain"/>
    <property type="match status" value="2"/>
</dbReference>
<dbReference type="GO" id="GO:0046872">
    <property type="term" value="F:metal ion binding"/>
    <property type="evidence" value="ECO:0007669"/>
    <property type="project" value="UniProtKB-KW"/>
</dbReference>
<feature type="domain" description="Peptidase M24 C-terminal" evidence="7">
    <location>
        <begin position="605"/>
        <end position="665"/>
    </location>
</feature>
<dbReference type="GO" id="GO:0070006">
    <property type="term" value="F:metalloaminopeptidase activity"/>
    <property type="evidence" value="ECO:0007669"/>
    <property type="project" value="InterPro"/>
</dbReference>
<accession>A0A553PLI6</accession>
<dbReference type="Pfam" id="PF00557">
    <property type="entry name" value="Peptidase_M24"/>
    <property type="match status" value="1"/>
</dbReference>
<keyword evidence="3" id="KW-0378">Hydrolase</keyword>
<dbReference type="InterPro" id="IPR050422">
    <property type="entry name" value="X-Pro_aminopeptidase_P"/>
</dbReference>
<dbReference type="Pfam" id="PF16189">
    <property type="entry name" value="Creatinase_N_2"/>
    <property type="match status" value="1"/>
</dbReference>
<name>A0A553PLI6_TIGCA</name>
<dbReference type="InterPro" id="IPR036005">
    <property type="entry name" value="Creatinase/aminopeptidase-like"/>
</dbReference>
<gene>
    <name evidence="8" type="ORF">TCAL_07731</name>
</gene>
<dbReference type="STRING" id="6832.A0A553PLI6"/>
<dbReference type="GO" id="GO:0005737">
    <property type="term" value="C:cytoplasm"/>
    <property type="evidence" value="ECO:0007669"/>
    <property type="project" value="UniProtKB-ARBA"/>
</dbReference>
<feature type="domain" description="Creatinase N-terminal" evidence="6">
    <location>
        <begin position="65"/>
        <end position="186"/>
    </location>
</feature>
<keyword evidence="4" id="KW-0732">Signal</keyword>
<dbReference type="InterPro" id="IPR000994">
    <property type="entry name" value="Pept_M24"/>
</dbReference>
<dbReference type="InterPro" id="IPR033740">
    <property type="entry name" value="Pept_M24B"/>
</dbReference>
<organism evidence="8 9">
    <name type="scientific">Tigriopus californicus</name>
    <name type="common">Marine copepod</name>
    <dbReference type="NCBI Taxonomy" id="6832"/>
    <lineage>
        <taxon>Eukaryota</taxon>
        <taxon>Metazoa</taxon>
        <taxon>Ecdysozoa</taxon>
        <taxon>Arthropoda</taxon>
        <taxon>Crustacea</taxon>
        <taxon>Multicrustacea</taxon>
        <taxon>Hexanauplia</taxon>
        <taxon>Copepoda</taxon>
        <taxon>Harpacticoida</taxon>
        <taxon>Harpacticidae</taxon>
        <taxon>Tigriopus</taxon>
    </lineage>
</organism>
<keyword evidence="2" id="KW-0479">Metal-binding</keyword>
<feature type="chain" id="PRO_5022007897" description="Xaa-Pro aminopeptidase 1" evidence="4">
    <location>
        <begin position="19"/>
        <end position="707"/>
    </location>
</feature>
<protein>
    <recommendedName>
        <fullName evidence="10">Xaa-Pro aminopeptidase 1</fullName>
    </recommendedName>
</protein>
<dbReference type="InterPro" id="IPR029149">
    <property type="entry name" value="Creatin/AminoP/Spt16_N"/>
</dbReference>
<dbReference type="Proteomes" id="UP000318571">
    <property type="component" value="Chromosome 11"/>
</dbReference>